<dbReference type="EMBL" id="JAGMVJ010000017">
    <property type="protein sequence ID" value="KAH7078219.1"/>
    <property type="molecule type" value="Genomic_DNA"/>
</dbReference>
<sequence length="423" mass="47296">MPGYAPAAILPPFSPVVTQEAIKSTPTQYPAEHVIQNLLSIADYLITIVNSTNLFGPNSDDAYVPSLKTLYDRLHAGRLALTPLPDIAKDSSRLKQTVGARWTGGVNERPLEDFEDLYYAVLGRMQDILHTLNVRLSSGFNNVNDALFVGGPSITDFAASLAEYWDVFNSAECARALNDAVRQARVNRLFEEIHLALEANEITQADADDFLAELFQNKDETDGMQLVGGWSPAMIGAYLDEKYRVLLHVEKEEDERQAREIRKRARVKVKVRKEKRRSPTRRSSLEMMLEGARDSFARLREDGDGGVEVFRPSPGKQVRLVQQVEDAIREHAQQVDHDNNLEENVDPRPAQQERVPRGQLQHDIDWQLKSQRVSEYSSYLRGAASRGARSIINGSVYSSSVRGSSIGGPVLGAAKLETDMMEF</sequence>
<protein>
    <submittedName>
        <fullName evidence="2">Uncharacterized protein</fullName>
    </submittedName>
</protein>
<evidence type="ECO:0000256" key="1">
    <source>
        <dbReference type="SAM" id="MobiDB-lite"/>
    </source>
</evidence>
<keyword evidence="3" id="KW-1185">Reference proteome</keyword>
<comment type="caution">
    <text evidence="2">The sequence shown here is derived from an EMBL/GenBank/DDBJ whole genome shotgun (WGS) entry which is preliminary data.</text>
</comment>
<name>A0A8K0QZP6_9PLEO</name>
<evidence type="ECO:0000313" key="2">
    <source>
        <dbReference type="EMBL" id="KAH7078219.1"/>
    </source>
</evidence>
<organism evidence="2 3">
    <name type="scientific">Paraphoma chrysanthemicola</name>
    <dbReference type="NCBI Taxonomy" id="798071"/>
    <lineage>
        <taxon>Eukaryota</taxon>
        <taxon>Fungi</taxon>
        <taxon>Dikarya</taxon>
        <taxon>Ascomycota</taxon>
        <taxon>Pezizomycotina</taxon>
        <taxon>Dothideomycetes</taxon>
        <taxon>Pleosporomycetidae</taxon>
        <taxon>Pleosporales</taxon>
        <taxon>Pleosporineae</taxon>
        <taxon>Phaeosphaeriaceae</taxon>
        <taxon>Paraphoma</taxon>
    </lineage>
</organism>
<proteinExistence type="predicted"/>
<dbReference type="Proteomes" id="UP000813461">
    <property type="component" value="Unassembled WGS sequence"/>
</dbReference>
<reference evidence="2" key="1">
    <citation type="journal article" date="2021" name="Nat. Commun.">
        <title>Genetic determinants of endophytism in the Arabidopsis root mycobiome.</title>
        <authorList>
            <person name="Mesny F."/>
            <person name="Miyauchi S."/>
            <person name="Thiergart T."/>
            <person name="Pickel B."/>
            <person name="Atanasova L."/>
            <person name="Karlsson M."/>
            <person name="Huettel B."/>
            <person name="Barry K.W."/>
            <person name="Haridas S."/>
            <person name="Chen C."/>
            <person name="Bauer D."/>
            <person name="Andreopoulos W."/>
            <person name="Pangilinan J."/>
            <person name="LaButti K."/>
            <person name="Riley R."/>
            <person name="Lipzen A."/>
            <person name="Clum A."/>
            <person name="Drula E."/>
            <person name="Henrissat B."/>
            <person name="Kohler A."/>
            <person name="Grigoriev I.V."/>
            <person name="Martin F.M."/>
            <person name="Hacquard S."/>
        </authorList>
    </citation>
    <scope>NUCLEOTIDE SEQUENCE</scope>
    <source>
        <strain evidence="2">MPI-SDFR-AT-0120</strain>
    </source>
</reference>
<gene>
    <name evidence="2" type="ORF">FB567DRAFT_607336</name>
</gene>
<dbReference type="OrthoDB" id="5419508at2759"/>
<accession>A0A8K0QZP6</accession>
<feature type="region of interest" description="Disordered" evidence="1">
    <location>
        <begin position="333"/>
        <end position="359"/>
    </location>
</feature>
<evidence type="ECO:0000313" key="3">
    <source>
        <dbReference type="Proteomes" id="UP000813461"/>
    </source>
</evidence>
<dbReference type="AlphaFoldDB" id="A0A8K0QZP6"/>